<proteinExistence type="predicted"/>
<protein>
    <submittedName>
        <fullName evidence="1">Uncharacterized protein</fullName>
    </submittedName>
</protein>
<sequence>MIEKPRYEWTAEDRRKANLDDVTKDICTLRCTINVQQNQMCTTAKETGKRRDSFRKVMI</sequence>
<reference evidence="1 2" key="1">
    <citation type="journal article" date="2015" name="Proc. Natl. Acad. Sci. U.S.A.">
        <title>The resurrection genome of Boea hygrometrica: A blueprint for survival of dehydration.</title>
        <authorList>
            <person name="Xiao L."/>
            <person name="Yang G."/>
            <person name="Zhang L."/>
            <person name="Yang X."/>
            <person name="Zhao S."/>
            <person name="Ji Z."/>
            <person name="Zhou Q."/>
            <person name="Hu M."/>
            <person name="Wang Y."/>
            <person name="Chen M."/>
            <person name="Xu Y."/>
            <person name="Jin H."/>
            <person name="Xiao X."/>
            <person name="Hu G."/>
            <person name="Bao F."/>
            <person name="Hu Y."/>
            <person name="Wan P."/>
            <person name="Li L."/>
            <person name="Deng X."/>
            <person name="Kuang T."/>
            <person name="Xiang C."/>
            <person name="Zhu J.K."/>
            <person name="Oliver M.J."/>
            <person name="He Y."/>
        </authorList>
    </citation>
    <scope>NUCLEOTIDE SEQUENCE [LARGE SCALE GENOMIC DNA]</scope>
    <source>
        <strain evidence="2">cv. XS01</strain>
    </source>
</reference>
<dbReference type="Proteomes" id="UP000250235">
    <property type="component" value="Unassembled WGS sequence"/>
</dbReference>
<dbReference type="AlphaFoldDB" id="A0A2Z6ZWL3"/>
<evidence type="ECO:0000313" key="1">
    <source>
        <dbReference type="EMBL" id="KZT75278.1"/>
    </source>
</evidence>
<gene>
    <name evidence="1" type="ORF">F511_47697</name>
</gene>
<evidence type="ECO:0000313" key="2">
    <source>
        <dbReference type="Proteomes" id="UP000250235"/>
    </source>
</evidence>
<accession>A0A2Z6ZWL3</accession>
<keyword evidence="2" id="KW-1185">Reference proteome</keyword>
<name>A0A2Z6ZWL3_9LAMI</name>
<dbReference type="EMBL" id="KV301667">
    <property type="protein sequence ID" value="KZT75278.1"/>
    <property type="molecule type" value="Genomic_DNA"/>
</dbReference>
<organism evidence="1 2">
    <name type="scientific">Dorcoceras hygrometricum</name>
    <dbReference type="NCBI Taxonomy" id="472368"/>
    <lineage>
        <taxon>Eukaryota</taxon>
        <taxon>Viridiplantae</taxon>
        <taxon>Streptophyta</taxon>
        <taxon>Embryophyta</taxon>
        <taxon>Tracheophyta</taxon>
        <taxon>Spermatophyta</taxon>
        <taxon>Magnoliopsida</taxon>
        <taxon>eudicotyledons</taxon>
        <taxon>Gunneridae</taxon>
        <taxon>Pentapetalae</taxon>
        <taxon>asterids</taxon>
        <taxon>lamiids</taxon>
        <taxon>Lamiales</taxon>
        <taxon>Gesneriaceae</taxon>
        <taxon>Didymocarpoideae</taxon>
        <taxon>Trichosporeae</taxon>
        <taxon>Loxocarpinae</taxon>
        <taxon>Dorcoceras</taxon>
    </lineage>
</organism>